<feature type="transmembrane region" description="Helical" evidence="7">
    <location>
        <begin position="134"/>
        <end position="155"/>
    </location>
</feature>
<dbReference type="Proteomes" id="UP000199341">
    <property type="component" value="Unassembled WGS sequence"/>
</dbReference>
<dbReference type="SUPFAM" id="SSF161098">
    <property type="entry name" value="MetI-like"/>
    <property type="match status" value="1"/>
</dbReference>
<name>A0A1H0PU29_9ACTN</name>
<dbReference type="CDD" id="cd06261">
    <property type="entry name" value="TM_PBP2"/>
    <property type="match status" value="1"/>
</dbReference>
<protein>
    <submittedName>
        <fullName evidence="9">Peptide/nickel transport system permease protein</fullName>
    </submittedName>
</protein>
<evidence type="ECO:0000256" key="1">
    <source>
        <dbReference type="ARBA" id="ARBA00004651"/>
    </source>
</evidence>
<evidence type="ECO:0000313" key="10">
    <source>
        <dbReference type="Proteomes" id="UP000199341"/>
    </source>
</evidence>
<dbReference type="InterPro" id="IPR045621">
    <property type="entry name" value="BPD_transp_1_N"/>
</dbReference>
<accession>A0A1H0PU29</accession>
<evidence type="ECO:0000256" key="6">
    <source>
        <dbReference type="ARBA" id="ARBA00023136"/>
    </source>
</evidence>
<keyword evidence="4 7" id="KW-0812">Transmembrane</keyword>
<evidence type="ECO:0000256" key="3">
    <source>
        <dbReference type="ARBA" id="ARBA00022475"/>
    </source>
</evidence>
<feature type="domain" description="ABC transmembrane type-1" evidence="8">
    <location>
        <begin position="95"/>
        <end position="315"/>
    </location>
</feature>
<organism evidence="9 10">
    <name type="scientific">Actinacidiphila guanduensis</name>
    <dbReference type="NCBI Taxonomy" id="310781"/>
    <lineage>
        <taxon>Bacteria</taxon>
        <taxon>Bacillati</taxon>
        <taxon>Actinomycetota</taxon>
        <taxon>Actinomycetes</taxon>
        <taxon>Kitasatosporales</taxon>
        <taxon>Streptomycetaceae</taxon>
        <taxon>Actinacidiphila</taxon>
    </lineage>
</organism>
<dbReference type="RefSeq" id="WP_093787628.1">
    <property type="nucleotide sequence ID" value="NZ_FNIE01000017.1"/>
</dbReference>
<dbReference type="GO" id="GO:0005886">
    <property type="term" value="C:plasma membrane"/>
    <property type="evidence" value="ECO:0007669"/>
    <property type="project" value="UniProtKB-SubCell"/>
</dbReference>
<dbReference type="PROSITE" id="PS50928">
    <property type="entry name" value="ABC_TM1"/>
    <property type="match status" value="1"/>
</dbReference>
<feature type="transmembrane region" description="Helical" evidence="7">
    <location>
        <begin position="196"/>
        <end position="215"/>
    </location>
</feature>
<dbReference type="GO" id="GO:0055085">
    <property type="term" value="P:transmembrane transport"/>
    <property type="evidence" value="ECO:0007669"/>
    <property type="project" value="InterPro"/>
</dbReference>
<evidence type="ECO:0000256" key="2">
    <source>
        <dbReference type="ARBA" id="ARBA00022448"/>
    </source>
</evidence>
<evidence type="ECO:0000313" key="9">
    <source>
        <dbReference type="EMBL" id="SDP08667.1"/>
    </source>
</evidence>
<feature type="transmembrane region" description="Helical" evidence="7">
    <location>
        <begin position="253"/>
        <end position="276"/>
    </location>
</feature>
<comment type="subcellular location">
    <subcellularLocation>
        <location evidence="1 7">Cell membrane</location>
        <topology evidence="1 7">Multi-pass membrane protein</topology>
    </subcellularLocation>
</comment>
<dbReference type="OrthoDB" id="4695618at2"/>
<gene>
    <name evidence="9" type="ORF">SAMN05216259_11710</name>
</gene>
<feature type="transmembrane region" description="Helical" evidence="7">
    <location>
        <begin position="101"/>
        <end position="122"/>
    </location>
</feature>
<dbReference type="InterPro" id="IPR035906">
    <property type="entry name" value="MetI-like_sf"/>
</dbReference>
<evidence type="ECO:0000256" key="7">
    <source>
        <dbReference type="RuleBase" id="RU363032"/>
    </source>
</evidence>
<sequence length="328" mass="35042">MIRFVLWRTGAAAVLLVVLSALVFVLQQISPGDPARAYVGGNASPAAVAAAHHRLGLDRPWPQRYVRYLWHALHGDLGISLRTHRPVTTDLGQFLPATAELVLFSFVLALLLALLFALSGALRWPGTGLYRGVLLLAGTAPAFLLGLGGIVLFYGHLHWLPEAGRGVDTSSPTGFVLLDSLLHGDTGAFTDGLRHLLLPGLALAVAPAISIGRILRAGLERTFGADYVRTARSKGIREVQVLWRHVVRNSLDATLSMAGLQLGFMFAGVVIVENVFTWPGIGYYLAQSIPQSDFPAIAGVTLLLGGVYIVVNAVVDVLQAVADPRLTV</sequence>
<dbReference type="Pfam" id="PF19300">
    <property type="entry name" value="BPD_transp_1_N"/>
    <property type="match status" value="1"/>
</dbReference>
<dbReference type="STRING" id="310781.SAMN05216259_11710"/>
<proteinExistence type="inferred from homology"/>
<reference evidence="9 10" key="1">
    <citation type="submission" date="2016-10" db="EMBL/GenBank/DDBJ databases">
        <authorList>
            <person name="de Groot N.N."/>
        </authorList>
    </citation>
    <scope>NUCLEOTIDE SEQUENCE [LARGE SCALE GENOMIC DNA]</scope>
    <source>
        <strain evidence="9 10">CGMCC 4.2022</strain>
    </source>
</reference>
<dbReference type="InterPro" id="IPR000515">
    <property type="entry name" value="MetI-like"/>
</dbReference>
<evidence type="ECO:0000259" key="8">
    <source>
        <dbReference type="PROSITE" id="PS50928"/>
    </source>
</evidence>
<feature type="transmembrane region" description="Helical" evidence="7">
    <location>
        <begin position="296"/>
        <end position="315"/>
    </location>
</feature>
<dbReference type="EMBL" id="FNIE01000017">
    <property type="protein sequence ID" value="SDP08667.1"/>
    <property type="molecule type" value="Genomic_DNA"/>
</dbReference>
<evidence type="ECO:0000256" key="4">
    <source>
        <dbReference type="ARBA" id="ARBA00022692"/>
    </source>
</evidence>
<keyword evidence="10" id="KW-1185">Reference proteome</keyword>
<dbReference type="AlphaFoldDB" id="A0A1H0PU29"/>
<dbReference type="PANTHER" id="PTHR43163:SF6">
    <property type="entry name" value="DIPEPTIDE TRANSPORT SYSTEM PERMEASE PROTEIN DPPB-RELATED"/>
    <property type="match status" value="1"/>
</dbReference>
<comment type="similarity">
    <text evidence="7">Belongs to the binding-protein-dependent transport system permease family.</text>
</comment>
<keyword evidence="3" id="KW-1003">Cell membrane</keyword>
<dbReference type="PANTHER" id="PTHR43163">
    <property type="entry name" value="DIPEPTIDE TRANSPORT SYSTEM PERMEASE PROTEIN DPPB-RELATED"/>
    <property type="match status" value="1"/>
</dbReference>
<evidence type="ECO:0000256" key="5">
    <source>
        <dbReference type="ARBA" id="ARBA00022989"/>
    </source>
</evidence>
<keyword evidence="6 7" id="KW-0472">Membrane</keyword>
<dbReference type="Gene3D" id="1.10.3720.10">
    <property type="entry name" value="MetI-like"/>
    <property type="match status" value="1"/>
</dbReference>
<keyword evidence="2 7" id="KW-0813">Transport</keyword>
<keyword evidence="5 7" id="KW-1133">Transmembrane helix</keyword>
<dbReference type="Pfam" id="PF00528">
    <property type="entry name" value="BPD_transp_1"/>
    <property type="match status" value="1"/>
</dbReference>